<name>A0ABW4FWG2_9PSEU</name>
<dbReference type="InterPro" id="IPR036291">
    <property type="entry name" value="NAD(P)-bd_dom_sf"/>
</dbReference>
<sequence length="84" mass="8974">MTTVLTGGTDGIGRALAGTYLDRGHDVLVVRRNAEKGRAFLEALYYLSRFLFSHGLADLLRRAEHQVVLNFGGAGLTGPPATSS</sequence>
<dbReference type="Pfam" id="PF00106">
    <property type="entry name" value="adh_short"/>
    <property type="match status" value="1"/>
</dbReference>
<dbReference type="Gene3D" id="3.40.50.720">
    <property type="entry name" value="NAD(P)-binding Rossmann-like Domain"/>
    <property type="match status" value="1"/>
</dbReference>
<proteinExistence type="predicted"/>
<evidence type="ECO:0000313" key="1">
    <source>
        <dbReference type="EMBL" id="MFD1534818.1"/>
    </source>
</evidence>
<dbReference type="EMBL" id="JBHUCP010000045">
    <property type="protein sequence ID" value="MFD1534818.1"/>
    <property type="molecule type" value="Genomic_DNA"/>
</dbReference>
<keyword evidence="2" id="KW-1185">Reference proteome</keyword>
<evidence type="ECO:0000313" key="2">
    <source>
        <dbReference type="Proteomes" id="UP001597145"/>
    </source>
</evidence>
<dbReference type="InterPro" id="IPR002347">
    <property type="entry name" value="SDR_fam"/>
</dbReference>
<dbReference type="SUPFAM" id="SSF51735">
    <property type="entry name" value="NAD(P)-binding Rossmann-fold domains"/>
    <property type="match status" value="1"/>
</dbReference>
<dbReference type="RefSeq" id="WP_343982550.1">
    <property type="nucleotide sequence ID" value="NZ_BAAAJG010000015.1"/>
</dbReference>
<accession>A0ABW4FWG2</accession>
<reference evidence="2" key="1">
    <citation type="journal article" date="2019" name="Int. J. Syst. Evol. Microbiol.">
        <title>The Global Catalogue of Microorganisms (GCM) 10K type strain sequencing project: providing services to taxonomists for standard genome sequencing and annotation.</title>
        <authorList>
            <consortium name="The Broad Institute Genomics Platform"/>
            <consortium name="The Broad Institute Genome Sequencing Center for Infectious Disease"/>
            <person name="Wu L."/>
            <person name="Ma J."/>
        </authorList>
    </citation>
    <scope>NUCLEOTIDE SEQUENCE [LARGE SCALE GENOMIC DNA]</scope>
    <source>
        <strain evidence="2">JCM 12165</strain>
    </source>
</reference>
<dbReference type="Proteomes" id="UP001597145">
    <property type="component" value="Unassembled WGS sequence"/>
</dbReference>
<comment type="caution">
    <text evidence="1">The sequence shown here is derived from an EMBL/GenBank/DDBJ whole genome shotgun (WGS) entry which is preliminary data.</text>
</comment>
<protein>
    <submittedName>
        <fullName evidence="1">SDR family NAD(P)-dependent oxidoreductase</fullName>
    </submittedName>
</protein>
<gene>
    <name evidence="1" type="ORF">ACFSCY_35925</name>
</gene>
<organism evidence="1 2">
    <name type="scientific">Pseudonocardia aurantiaca</name>
    <dbReference type="NCBI Taxonomy" id="75290"/>
    <lineage>
        <taxon>Bacteria</taxon>
        <taxon>Bacillati</taxon>
        <taxon>Actinomycetota</taxon>
        <taxon>Actinomycetes</taxon>
        <taxon>Pseudonocardiales</taxon>
        <taxon>Pseudonocardiaceae</taxon>
        <taxon>Pseudonocardia</taxon>
    </lineage>
</organism>